<gene>
    <name evidence="1" type="ordered locus">Desac_2120</name>
</gene>
<dbReference type="AlphaFoldDB" id="F2NK05"/>
<keyword evidence="2" id="KW-1185">Reference proteome</keyword>
<organism evidence="1 2">
    <name type="scientific">Desulfobacca acetoxidans (strain ATCC 700848 / DSM 11109 / ASRB2)</name>
    <dbReference type="NCBI Taxonomy" id="880072"/>
    <lineage>
        <taxon>Bacteria</taxon>
        <taxon>Pseudomonadati</taxon>
        <taxon>Thermodesulfobacteriota</taxon>
        <taxon>Desulfobaccia</taxon>
        <taxon>Desulfobaccales</taxon>
        <taxon>Desulfobaccaceae</taxon>
        <taxon>Desulfobacca</taxon>
    </lineage>
</organism>
<dbReference type="EMBL" id="CP002629">
    <property type="protein sequence ID" value="AEB09949.1"/>
    <property type="molecule type" value="Genomic_DNA"/>
</dbReference>
<dbReference type="STRING" id="880072.Desac_2120"/>
<dbReference type="OrthoDB" id="286356at2"/>
<dbReference type="HOGENOM" id="CLU_209156_0_0_7"/>
<dbReference type="eggNOG" id="ENOG5033JRM">
    <property type="taxonomic scope" value="Bacteria"/>
</dbReference>
<dbReference type="Proteomes" id="UP000000483">
    <property type="component" value="Chromosome"/>
</dbReference>
<protein>
    <submittedName>
        <fullName evidence="1">Uncharacterized protein</fullName>
    </submittedName>
</protein>
<dbReference type="KEGG" id="dao:Desac_2120"/>
<dbReference type="RefSeq" id="WP_013707058.1">
    <property type="nucleotide sequence ID" value="NC_015388.1"/>
</dbReference>
<reference evidence="1 2" key="1">
    <citation type="journal article" date="2011" name="Stand. Genomic Sci.">
        <title>Complete genome sequence of the acetate-degrading sulfate reducer Desulfobacca acetoxidans type strain (ASRB2).</title>
        <authorList>
            <person name="Goker M."/>
            <person name="Teshima H."/>
            <person name="Lapidus A."/>
            <person name="Nolan M."/>
            <person name="Lucas S."/>
            <person name="Hammon N."/>
            <person name="Deshpande S."/>
            <person name="Cheng J.F."/>
            <person name="Tapia R."/>
            <person name="Han C."/>
            <person name="Goodwin L."/>
            <person name="Pitluck S."/>
            <person name="Huntemann M."/>
            <person name="Liolios K."/>
            <person name="Ivanova N."/>
            <person name="Pagani I."/>
            <person name="Mavromatis K."/>
            <person name="Ovchinikova G."/>
            <person name="Pati A."/>
            <person name="Chen A."/>
            <person name="Palaniappan K."/>
            <person name="Land M."/>
            <person name="Hauser L."/>
            <person name="Brambilla E.M."/>
            <person name="Rohde M."/>
            <person name="Spring S."/>
            <person name="Detter J.C."/>
            <person name="Woyke T."/>
            <person name="Bristow J."/>
            <person name="Eisen J.A."/>
            <person name="Markowitz V."/>
            <person name="Hugenholtz P."/>
            <person name="Kyrpides N.C."/>
            <person name="Klenk H.P."/>
        </authorList>
    </citation>
    <scope>NUCLEOTIDE SEQUENCE [LARGE SCALE GENOMIC DNA]</scope>
    <source>
        <strain evidence="2">ATCC 700848 / DSM 11109 / ASRB2</strain>
    </source>
</reference>
<sequence>MANPMCRQCPLRARYDRNPRSLLGRLWRWHANWCPGWRAYMNSLPEEERKALAQKYDLKKFL</sequence>
<evidence type="ECO:0000313" key="1">
    <source>
        <dbReference type="EMBL" id="AEB09949.1"/>
    </source>
</evidence>
<name>F2NK05_DESAR</name>
<evidence type="ECO:0000313" key="2">
    <source>
        <dbReference type="Proteomes" id="UP000000483"/>
    </source>
</evidence>
<accession>F2NK05</accession>
<reference evidence="2" key="2">
    <citation type="submission" date="2011-03" db="EMBL/GenBank/DDBJ databases">
        <title>The complete genome of Desulfobacca acetoxidans DSM 11109.</title>
        <authorList>
            <consortium name="US DOE Joint Genome Institute (JGI-PGF)"/>
            <person name="Lucas S."/>
            <person name="Copeland A."/>
            <person name="Lapidus A."/>
            <person name="Bruce D."/>
            <person name="Goodwin L."/>
            <person name="Pitluck S."/>
            <person name="Peters L."/>
            <person name="Kyrpides N."/>
            <person name="Mavromatis K."/>
            <person name="Ivanova N."/>
            <person name="Ovchinnikova G."/>
            <person name="Teshima H."/>
            <person name="Detter J.C."/>
            <person name="Han C."/>
            <person name="Land M."/>
            <person name="Hauser L."/>
            <person name="Markowitz V."/>
            <person name="Cheng J.-F."/>
            <person name="Hugenholtz P."/>
            <person name="Woyke T."/>
            <person name="Wu D."/>
            <person name="Spring S."/>
            <person name="Schueler E."/>
            <person name="Brambilla E."/>
            <person name="Klenk H.-P."/>
            <person name="Eisen J.A."/>
        </authorList>
    </citation>
    <scope>NUCLEOTIDE SEQUENCE [LARGE SCALE GENOMIC DNA]</scope>
    <source>
        <strain evidence="2">ATCC 700848 / DSM 11109 / ASRB2</strain>
    </source>
</reference>
<proteinExistence type="predicted"/>